<dbReference type="SMART" id="SM00448">
    <property type="entry name" value="REC"/>
    <property type="match status" value="1"/>
</dbReference>
<dbReference type="InterPro" id="IPR058245">
    <property type="entry name" value="NreC/VraR/RcsB-like_REC"/>
</dbReference>
<evidence type="ECO:0000259" key="4">
    <source>
        <dbReference type="PROSITE" id="PS50043"/>
    </source>
</evidence>
<evidence type="ECO:0000313" key="7">
    <source>
        <dbReference type="Proteomes" id="UP000019146"/>
    </source>
</evidence>
<dbReference type="InterPro" id="IPR039420">
    <property type="entry name" value="WalR-like"/>
</dbReference>
<dbReference type="Proteomes" id="UP000019146">
    <property type="component" value="Chromosome 1"/>
</dbReference>
<sequence length="223" mass="23914">MTVHQQDHKKMENKIRVIVADDHACVRVGVRCLLEQIAHVSVAGEAANTQALAELLDACACDVVVTDIGMPGIDGESNAIQFLRRLLHHTPQLPVVVLTMIHQPSILMGLLQHGVAAIVDKRDITASLVHAIDAALTGQGYVSDHARAAIAEAGTPQPRAGVMSAGEWKVFTMYVSGLTIGQIAARLNRSAKTISTQKRNAMRKLGLETEADVIDYACQIGLT</sequence>
<gene>
    <name evidence="6" type="ORF">K788_0003965</name>
</gene>
<evidence type="ECO:0000313" key="6">
    <source>
        <dbReference type="EMBL" id="ALL63095.1"/>
    </source>
</evidence>
<feature type="modified residue" description="4-aspartylphosphate" evidence="3">
    <location>
        <position position="67"/>
    </location>
</feature>
<protein>
    <submittedName>
        <fullName evidence="6">Two component transcriptional regulator, LuxR family</fullName>
    </submittedName>
</protein>
<dbReference type="AlphaFoldDB" id="A0A0P0R5L4"/>
<feature type="domain" description="Response regulatory" evidence="5">
    <location>
        <begin position="16"/>
        <end position="136"/>
    </location>
</feature>
<dbReference type="CDD" id="cd06170">
    <property type="entry name" value="LuxR_C_like"/>
    <property type="match status" value="1"/>
</dbReference>
<dbReference type="Gene3D" id="1.10.10.10">
    <property type="entry name" value="Winged helix-like DNA-binding domain superfamily/Winged helix DNA-binding domain"/>
    <property type="match status" value="1"/>
</dbReference>
<evidence type="ECO:0000256" key="1">
    <source>
        <dbReference type="ARBA" id="ARBA00022553"/>
    </source>
</evidence>
<reference evidence="6 7" key="1">
    <citation type="journal article" date="2014" name="Genome Announc.">
        <title>Draft Genome Sequence of the Haloacid-Degrading Burkholderia caribensis Strain MBA4.</title>
        <authorList>
            <person name="Pan Y."/>
            <person name="Kong K.F."/>
            <person name="Tsang J.S."/>
        </authorList>
    </citation>
    <scope>NUCLEOTIDE SEQUENCE [LARGE SCALE GENOMIC DNA]</scope>
    <source>
        <strain evidence="6 7">MBA4</strain>
    </source>
</reference>
<evidence type="ECO:0000256" key="3">
    <source>
        <dbReference type="PROSITE-ProRule" id="PRU00169"/>
    </source>
</evidence>
<dbReference type="PRINTS" id="PR00038">
    <property type="entry name" value="HTHLUXR"/>
</dbReference>
<dbReference type="GO" id="GO:0003677">
    <property type="term" value="F:DNA binding"/>
    <property type="evidence" value="ECO:0007669"/>
    <property type="project" value="UniProtKB-KW"/>
</dbReference>
<dbReference type="SMART" id="SM00421">
    <property type="entry name" value="HTH_LUXR"/>
    <property type="match status" value="1"/>
</dbReference>
<feature type="domain" description="HTH luxR-type" evidence="4">
    <location>
        <begin position="156"/>
        <end position="221"/>
    </location>
</feature>
<dbReference type="InterPro" id="IPR036388">
    <property type="entry name" value="WH-like_DNA-bd_sf"/>
</dbReference>
<dbReference type="PROSITE" id="PS50043">
    <property type="entry name" value="HTH_LUXR_2"/>
    <property type="match status" value="1"/>
</dbReference>
<dbReference type="EMBL" id="CP012746">
    <property type="protein sequence ID" value="ALL63095.1"/>
    <property type="molecule type" value="Genomic_DNA"/>
</dbReference>
<dbReference type="InterPro" id="IPR016032">
    <property type="entry name" value="Sig_transdc_resp-reg_C-effctor"/>
</dbReference>
<dbReference type="InterPro" id="IPR000792">
    <property type="entry name" value="Tscrpt_reg_LuxR_C"/>
</dbReference>
<dbReference type="InterPro" id="IPR011006">
    <property type="entry name" value="CheY-like_superfamily"/>
</dbReference>
<dbReference type="SUPFAM" id="SSF52172">
    <property type="entry name" value="CheY-like"/>
    <property type="match status" value="1"/>
</dbReference>
<dbReference type="GO" id="GO:0006355">
    <property type="term" value="P:regulation of DNA-templated transcription"/>
    <property type="evidence" value="ECO:0007669"/>
    <property type="project" value="InterPro"/>
</dbReference>
<dbReference type="GO" id="GO:0000160">
    <property type="term" value="P:phosphorelay signal transduction system"/>
    <property type="evidence" value="ECO:0007669"/>
    <property type="project" value="InterPro"/>
</dbReference>
<evidence type="ECO:0000256" key="2">
    <source>
        <dbReference type="ARBA" id="ARBA00023125"/>
    </source>
</evidence>
<organism evidence="6 7">
    <name type="scientific">Paraburkholderia caribensis MBA4</name>
    <dbReference type="NCBI Taxonomy" id="1323664"/>
    <lineage>
        <taxon>Bacteria</taxon>
        <taxon>Pseudomonadati</taxon>
        <taxon>Pseudomonadota</taxon>
        <taxon>Betaproteobacteria</taxon>
        <taxon>Burkholderiales</taxon>
        <taxon>Burkholderiaceae</taxon>
        <taxon>Paraburkholderia</taxon>
    </lineage>
</organism>
<accession>A0A0P0R5L4</accession>
<dbReference type="Gene3D" id="3.40.50.2300">
    <property type="match status" value="1"/>
</dbReference>
<dbReference type="KEGG" id="bcai:K788_0003965"/>
<proteinExistence type="predicted"/>
<evidence type="ECO:0000259" key="5">
    <source>
        <dbReference type="PROSITE" id="PS50110"/>
    </source>
</evidence>
<keyword evidence="2" id="KW-0238">DNA-binding</keyword>
<dbReference type="CDD" id="cd17535">
    <property type="entry name" value="REC_NarL-like"/>
    <property type="match status" value="1"/>
</dbReference>
<keyword evidence="1 3" id="KW-0597">Phosphoprotein</keyword>
<dbReference type="PROSITE" id="PS50110">
    <property type="entry name" value="RESPONSE_REGULATORY"/>
    <property type="match status" value="1"/>
</dbReference>
<dbReference type="PANTHER" id="PTHR43214">
    <property type="entry name" value="TWO-COMPONENT RESPONSE REGULATOR"/>
    <property type="match status" value="1"/>
</dbReference>
<dbReference type="Pfam" id="PF00072">
    <property type="entry name" value="Response_reg"/>
    <property type="match status" value="1"/>
</dbReference>
<name>A0A0P0R5L4_9BURK</name>
<dbReference type="SUPFAM" id="SSF46894">
    <property type="entry name" value="C-terminal effector domain of the bipartite response regulators"/>
    <property type="match status" value="1"/>
</dbReference>
<dbReference type="Pfam" id="PF00196">
    <property type="entry name" value="GerE"/>
    <property type="match status" value="1"/>
</dbReference>
<dbReference type="InterPro" id="IPR001789">
    <property type="entry name" value="Sig_transdc_resp-reg_receiver"/>
</dbReference>
<dbReference type="PANTHER" id="PTHR43214:SF17">
    <property type="entry name" value="TRANSCRIPTIONAL REGULATORY PROTEIN RCSB"/>
    <property type="match status" value="1"/>
</dbReference>